<evidence type="ECO:0000256" key="1">
    <source>
        <dbReference type="ARBA" id="ARBA00004651"/>
    </source>
</evidence>
<gene>
    <name evidence="8" type="ORF">IDH44_25320</name>
</gene>
<keyword evidence="5 7" id="KW-1133">Transmembrane helix</keyword>
<comment type="subcellular location">
    <subcellularLocation>
        <location evidence="1">Cell membrane</location>
        <topology evidence="1">Multi-pass membrane protein</topology>
    </subcellularLocation>
</comment>
<keyword evidence="9" id="KW-1185">Reference proteome</keyword>
<dbReference type="InterPro" id="IPR035906">
    <property type="entry name" value="MetI-like_sf"/>
</dbReference>
<keyword evidence="2" id="KW-0813">Transport</keyword>
<feature type="transmembrane region" description="Helical" evidence="7">
    <location>
        <begin position="41"/>
        <end position="62"/>
    </location>
</feature>
<comment type="caution">
    <text evidence="8">The sequence shown here is derived from an EMBL/GenBank/DDBJ whole genome shotgun (WGS) entry which is preliminary data.</text>
</comment>
<dbReference type="InterPro" id="IPR051393">
    <property type="entry name" value="ABC_transporter_permease"/>
</dbReference>
<accession>A0A927C018</accession>
<reference evidence="8" key="1">
    <citation type="submission" date="2020-09" db="EMBL/GenBank/DDBJ databases">
        <title>A novel bacterium of genus Paenibacillus, isolated from South China Sea.</title>
        <authorList>
            <person name="Huang H."/>
            <person name="Mo K."/>
            <person name="Hu Y."/>
        </authorList>
    </citation>
    <scope>NUCLEOTIDE SEQUENCE</scope>
    <source>
        <strain evidence="8">IB182496</strain>
    </source>
</reference>
<dbReference type="AlphaFoldDB" id="A0A927C018"/>
<proteinExistence type="predicted"/>
<dbReference type="PANTHER" id="PTHR30193">
    <property type="entry name" value="ABC TRANSPORTER PERMEASE PROTEIN"/>
    <property type="match status" value="1"/>
</dbReference>
<evidence type="ECO:0000256" key="5">
    <source>
        <dbReference type="ARBA" id="ARBA00022989"/>
    </source>
</evidence>
<evidence type="ECO:0000256" key="6">
    <source>
        <dbReference type="ARBA" id="ARBA00023136"/>
    </source>
</evidence>
<keyword evidence="3" id="KW-1003">Cell membrane</keyword>
<dbReference type="SUPFAM" id="SSF161098">
    <property type="entry name" value="MetI-like"/>
    <property type="match status" value="1"/>
</dbReference>
<dbReference type="GO" id="GO:0005886">
    <property type="term" value="C:plasma membrane"/>
    <property type="evidence" value="ECO:0007669"/>
    <property type="project" value="UniProtKB-SubCell"/>
</dbReference>
<evidence type="ECO:0000256" key="3">
    <source>
        <dbReference type="ARBA" id="ARBA00022475"/>
    </source>
</evidence>
<dbReference type="PANTHER" id="PTHR30193:SF1">
    <property type="entry name" value="ABC TRANSPORTER PERMEASE PROTEIN YESP-RELATED"/>
    <property type="match status" value="1"/>
</dbReference>
<organism evidence="8 9">
    <name type="scientific">Paenibacillus sabuli</name>
    <dbReference type="NCBI Taxonomy" id="2772509"/>
    <lineage>
        <taxon>Bacteria</taxon>
        <taxon>Bacillati</taxon>
        <taxon>Bacillota</taxon>
        <taxon>Bacilli</taxon>
        <taxon>Bacillales</taxon>
        <taxon>Paenibacillaceae</taxon>
        <taxon>Paenibacillus</taxon>
    </lineage>
</organism>
<dbReference type="EMBL" id="JACXIZ010000071">
    <property type="protein sequence ID" value="MBD2848514.1"/>
    <property type="molecule type" value="Genomic_DNA"/>
</dbReference>
<evidence type="ECO:0000313" key="8">
    <source>
        <dbReference type="EMBL" id="MBD2848514.1"/>
    </source>
</evidence>
<evidence type="ECO:0000256" key="2">
    <source>
        <dbReference type="ARBA" id="ARBA00022448"/>
    </source>
</evidence>
<dbReference type="RefSeq" id="WP_190921612.1">
    <property type="nucleotide sequence ID" value="NZ_JACXIZ010000071.1"/>
</dbReference>
<dbReference type="Proteomes" id="UP000621560">
    <property type="component" value="Unassembled WGS sequence"/>
</dbReference>
<feature type="transmembrane region" description="Helical" evidence="7">
    <location>
        <begin position="6"/>
        <end position="29"/>
    </location>
</feature>
<sequence length="115" mass="13180">MYIAPWLVGFLVFELYPLIFSFFYSFTDLNQRFKGINAFRTIYYLPSIMGGSVAVAILWRFIFSRDGVVNLMSARLGWQPVDWLGSPDWALYTISLLTVWQFGSSMVLFPAGLKG</sequence>
<keyword evidence="4 7" id="KW-0812">Transmembrane</keyword>
<evidence type="ECO:0000256" key="4">
    <source>
        <dbReference type="ARBA" id="ARBA00022692"/>
    </source>
</evidence>
<dbReference type="Gene3D" id="1.10.3720.10">
    <property type="entry name" value="MetI-like"/>
    <property type="match status" value="1"/>
</dbReference>
<name>A0A927C018_9BACL</name>
<keyword evidence="6 7" id="KW-0472">Membrane</keyword>
<protein>
    <submittedName>
        <fullName evidence="8">Sugar ABC transporter permease</fullName>
    </submittedName>
</protein>
<feature type="transmembrane region" description="Helical" evidence="7">
    <location>
        <begin position="89"/>
        <end position="109"/>
    </location>
</feature>
<evidence type="ECO:0000256" key="7">
    <source>
        <dbReference type="SAM" id="Phobius"/>
    </source>
</evidence>
<evidence type="ECO:0000313" key="9">
    <source>
        <dbReference type="Proteomes" id="UP000621560"/>
    </source>
</evidence>